<keyword evidence="2" id="KW-1003">Cell membrane</keyword>
<gene>
    <name evidence="6" type="ORF">SAMN05216334_12835</name>
</gene>
<dbReference type="InterPro" id="IPR003439">
    <property type="entry name" value="ABC_transporter-like_ATP-bd"/>
</dbReference>
<dbReference type="PROSITE" id="PS00211">
    <property type="entry name" value="ABC_TRANSPORTER_1"/>
    <property type="match status" value="1"/>
</dbReference>
<dbReference type="SUPFAM" id="SSF52540">
    <property type="entry name" value="P-loop containing nucleoside triphosphate hydrolases"/>
    <property type="match status" value="1"/>
</dbReference>
<sequence length="276" mass="30629">MESSISMTSDNLIEVSDLNFSYDTRAILKGIDMTMRRGQVIAVMGGSGSGKTTLLRLISGEIRPTSGYVKFAGEIVHELDRDALFKLRRKMGMLFQFGALFTDLSVFDNVAFQMREHTNLPESMIRDLVLMKLQAVGLRGAHRLMPNELSGGMARRVALARSIALDPMLVMYDEPFTGLDPISLSVIGNLIRRLTDSLGMTSIVVTHNVEESLKIVDYVYFIADGVIAAEGTPQEVRESVAPFVHQFIHGEEDGPVPFHYPTQAYRQDLNLEDSVA</sequence>
<proteinExistence type="predicted"/>
<reference evidence="6 7" key="1">
    <citation type="submission" date="2016-10" db="EMBL/GenBank/DDBJ databases">
        <authorList>
            <person name="de Groot N.N."/>
        </authorList>
    </citation>
    <scope>NUCLEOTIDE SEQUENCE [LARGE SCALE GENOMIC DNA]</scope>
    <source>
        <strain evidence="6 7">Nm13</strain>
    </source>
</reference>
<dbReference type="InterPro" id="IPR027417">
    <property type="entry name" value="P-loop_NTPase"/>
</dbReference>
<keyword evidence="3" id="KW-0547">Nucleotide-binding</keyword>
<evidence type="ECO:0000256" key="2">
    <source>
        <dbReference type="ARBA" id="ARBA00022475"/>
    </source>
</evidence>
<evidence type="ECO:0000259" key="5">
    <source>
        <dbReference type="PROSITE" id="PS50893"/>
    </source>
</evidence>
<dbReference type="EMBL" id="FNUX01000028">
    <property type="protein sequence ID" value="SEG11965.1"/>
    <property type="molecule type" value="Genomic_DNA"/>
</dbReference>
<dbReference type="PANTHER" id="PTHR43023">
    <property type="entry name" value="PROTEIN TRIGALACTOSYLDIACYLGLYCEROL 3, CHLOROPLASTIC"/>
    <property type="match status" value="1"/>
</dbReference>
<dbReference type="SMART" id="SM00382">
    <property type="entry name" value="AAA"/>
    <property type="match status" value="1"/>
</dbReference>
<keyword evidence="1" id="KW-0813">Transport</keyword>
<keyword evidence="4 6" id="KW-0067">ATP-binding</keyword>
<dbReference type="GO" id="GO:0016887">
    <property type="term" value="F:ATP hydrolysis activity"/>
    <property type="evidence" value="ECO:0007669"/>
    <property type="project" value="InterPro"/>
</dbReference>
<accession>A0A1H5XKF0</accession>
<dbReference type="PANTHER" id="PTHR43023:SF6">
    <property type="entry name" value="INTERMEMBRANE PHOSPHOLIPID TRANSPORT SYSTEM ATP-BINDING PROTEIN MLAF"/>
    <property type="match status" value="1"/>
</dbReference>
<name>A0A1H5XKF0_9PROT</name>
<feature type="domain" description="ABC transporter" evidence="5">
    <location>
        <begin position="13"/>
        <end position="249"/>
    </location>
</feature>
<protein>
    <submittedName>
        <fullName evidence="6">Phospholipid/cholesterol/gamma-HCH transport system ATP-binding protein</fullName>
    </submittedName>
</protein>
<dbReference type="Proteomes" id="UP000236753">
    <property type="component" value="Unassembled WGS sequence"/>
</dbReference>
<dbReference type="PROSITE" id="PS50893">
    <property type="entry name" value="ABC_TRANSPORTER_2"/>
    <property type="match status" value="1"/>
</dbReference>
<dbReference type="InterPro" id="IPR017871">
    <property type="entry name" value="ABC_transporter-like_CS"/>
</dbReference>
<evidence type="ECO:0000313" key="7">
    <source>
        <dbReference type="Proteomes" id="UP000236753"/>
    </source>
</evidence>
<dbReference type="Pfam" id="PF00005">
    <property type="entry name" value="ABC_tran"/>
    <property type="match status" value="1"/>
</dbReference>
<evidence type="ECO:0000313" key="6">
    <source>
        <dbReference type="EMBL" id="SEG11965.1"/>
    </source>
</evidence>
<organism evidence="6 7">
    <name type="scientific">Nitrosomonas ureae</name>
    <dbReference type="NCBI Taxonomy" id="44577"/>
    <lineage>
        <taxon>Bacteria</taxon>
        <taxon>Pseudomonadati</taxon>
        <taxon>Pseudomonadota</taxon>
        <taxon>Betaproteobacteria</taxon>
        <taxon>Nitrosomonadales</taxon>
        <taxon>Nitrosomonadaceae</taxon>
        <taxon>Nitrosomonas</taxon>
    </lineage>
</organism>
<dbReference type="GO" id="GO:0005524">
    <property type="term" value="F:ATP binding"/>
    <property type="evidence" value="ECO:0007669"/>
    <property type="project" value="UniProtKB-KW"/>
</dbReference>
<evidence type="ECO:0000256" key="1">
    <source>
        <dbReference type="ARBA" id="ARBA00022448"/>
    </source>
</evidence>
<dbReference type="InterPro" id="IPR003593">
    <property type="entry name" value="AAA+_ATPase"/>
</dbReference>
<dbReference type="Gene3D" id="3.40.50.300">
    <property type="entry name" value="P-loop containing nucleotide triphosphate hydrolases"/>
    <property type="match status" value="1"/>
</dbReference>
<dbReference type="AlphaFoldDB" id="A0A1H5XKF0"/>
<evidence type="ECO:0000256" key="4">
    <source>
        <dbReference type="ARBA" id="ARBA00022840"/>
    </source>
</evidence>
<evidence type="ECO:0000256" key="3">
    <source>
        <dbReference type="ARBA" id="ARBA00022741"/>
    </source>
</evidence>
<dbReference type="CDD" id="cd03261">
    <property type="entry name" value="ABC_Org_Solvent_Resistant"/>
    <property type="match status" value="1"/>
</dbReference>
<keyword evidence="2" id="KW-0472">Membrane</keyword>